<organism evidence="2 3">
    <name type="scientific">Favolaschia claudopus</name>
    <dbReference type="NCBI Taxonomy" id="2862362"/>
    <lineage>
        <taxon>Eukaryota</taxon>
        <taxon>Fungi</taxon>
        <taxon>Dikarya</taxon>
        <taxon>Basidiomycota</taxon>
        <taxon>Agaricomycotina</taxon>
        <taxon>Agaricomycetes</taxon>
        <taxon>Agaricomycetidae</taxon>
        <taxon>Agaricales</taxon>
        <taxon>Marasmiineae</taxon>
        <taxon>Mycenaceae</taxon>
        <taxon>Favolaschia</taxon>
    </lineage>
</organism>
<comment type="caution">
    <text evidence="2">The sequence shown here is derived from an EMBL/GenBank/DDBJ whole genome shotgun (WGS) entry which is preliminary data.</text>
</comment>
<evidence type="ECO:0000259" key="1">
    <source>
        <dbReference type="Pfam" id="PF12770"/>
    </source>
</evidence>
<dbReference type="EMBL" id="JAWWNJ010000024">
    <property type="protein sequence ID" value="KAK7031990.1"/>
    <property type="molecule type" value="Genomic_DNA"/>
</dbReference>
<keyword evidence="3" id="KW-1185">Reference proteome</keyword>
<reference evidence="2 3" key="1">
    <citation type="journal article" date="2024" name="J Genomics">
        <title>Draft genome sequencing and assembly of Favolaschia claudopus CIRM-BRFM 2984 isolated from oak limbs.</title>
        <authorList>
            <person name="Navarro D."/>
            <person name="Drula E."/>
            <person name="Chaduli D."/>
            <person name="Cazenave R."/>
            <person name="Ahrendt S."/>
            <person name="Wang J."/>
            <person name="Lipzen A."/>
            <person name="Daum C."/>
            <person name="Barry K."/>
            <person name="Grigoriev I.V."/>
            <person name="Favel A."/>
            <person name="Rosso M.N."/>
            <person name="Martin F."/>
        </authorList>
    </citation>
    <scope>NUCLEOTIDE SEQUENCE [LARGE SCALE GENOMIC DNA]</scope>
    <source>
        <strain evidence="2 3">CIRM-BRFM 2984</strain>
    </source>
</reference>
<evidence type="ECO:0000313" key="3">
    <source>
        <dbReference type="Proteomes" id="UP001362999"/>
    </source>
</evidence>
<dbReference type="Pfam" id="PF12770">
    <property type="entry name" value="CHAT"/>
    <property type="match status" value="1"/>
</dbReference>
<sequence>ISLSKNLESAGTQTTSIFESTLPRSALHIQKDFHEIALQRDKVLDQIRQQTGFEQFLLPKSISHLACAAESGPVVILNISNYGCDGLILLADLEGEVIHVPLKDFTLSGAQFLAKVLVSTTGTSGRAERLQGCREANLPPNELFSFILLELWIKIVKPILNAIAINSPTRNPGRIWWCSTGPLAFLPIHAAGLYCEGQPFGSKLSDYIISSYTPSLSALIEGHRQRPGPQTELQLLAVSQPSANGQPRIPGTQEEVKYIQQEANGKLHVLHLNEQNATPDNVRKVMRDCRWVHFACHGVQSSIPTESALLLAGSSLTLSDIMQLELPNADLAFLSACETATGSSELQDEAVHLTAGMLLAGYRSVIGTMWTIQDNDAPQVARDVYAHLLQTSPPDARQSAKALHLAVRNLQEEGKSFLRWVPFVHFGV</sequence>
<dbReference type="InterPro" id="IPR024983">
    <property type="entry name" value="CHAT_dom"/>
</dbReference>
<proteinExistence type="predicted"/>
<feature type="domain" description="CHAT" evidence="1">
    <location>
        <begin position="151"/>
        <end position="427"/>
    </location>
</feature>
<accession>A0AAW0C250</accession>
<evidence type="ECO:0000313" key="2">
    <source>
        <dbReference type="EMBL" id="KAK7031990.1"/>
    </source>
</evidence>
<protein>
    <submittedName>
        <fullName evidence="2">CHAT domain-containing protein</fullName>
    </submittedName>
</protein>
<name>A0AAW0C250_9AGAR</name>
<dbReference type="AlphaFoldDB" id="A0AAW0C250"/>
<dbReference type="Proteomes" id="UP001362999">
    <property type="component" value="Unassembled WGS sequence"/>
</dbReference>
<gene>
    <name evidence="2" type="ORF">R3P38DRAFT_2522063</name>
</gene>
<feature type="non-terminal residue" evidence="2">
    <location>
        <position position="1"/>
    </location>
</feature>